<evidence type="ECO:0000313" key="4">
    <source>
        <dbReference type="EMBL" id="MDM1048682.1"/>
    </source>
</evidence>
<dbReference type="Gene3D" id="1.10.1040.10">
    <property type="entry name" value="N-(1-d-carboxylethyl)-l-norvaline Dehydrogenase, domain 2"/>
    <property type="match status" value="1"/>
</dbReference>
<reference evidence="4" key="1">
    <citation type="submission" date="2020-06" db="EMBL/GenBank/DDBJ databases">
        <authorList>
            <person name="Dong N."/>
        </authorList>
    </citation>
    <scope>NUCLEOTIDE SEQUENCE</scope>
    <source>
        <strain evidence="4">R1692</strain>
    </source>
</reference>
<accession>A0ABT7NN83</accession>
<name>A0ABT7NN83_9SPHI</name>
<dbReference type="InterPro" id="IPR006108">
    <property type="entry name" value="3HC_DH_C"/>
</dbReference>
<feature type="domain" description="3-hydroxyacyl-CoA dehydrogenase C-terminal" evidence="2">
    <location>
        <begin position="154"/>
        <end position="246"/>
    </location>
</feature>
<keyword evidence="1" id="KW-0560">Oxidoreductase</keyword>
<feature type="domain" description="3-hydroxyacyl-CoA dehydrogenase NAD binding" evidence="3">
    <location>
        <begin position="35"/>
        <end position="146"/>
    </location>
</feature>
<dbReference type="Proteomes" id="UP001170954">
    <property type="component" value="Unassembled WGS sequence"/>
</dbReference>
<dbReference type="InterPro" id="IPR013328">
    <property type="entry name" value="6PGD_dom2"/>
</dbReference>
<dbReference type="RefSeq" id="WP_286651396.1">
    <property type="nucleotide sequence ID" value="NZ_JACAGK010000027.1"/>
</dbReference>
<evidence type="ECO:0000259" key="2">
    <source>
        <dbReference type="Pfam" id="PF00725"/>
    </source>
</evidence>
<dbReference type="Pfam" id="PF00725">
    <property type="entry name" value="3HCDH"/>
    <property type="match status" value="1"/>
</dbReference>
<evidence type="ECO:0000313" key="5">
    <source>
        <dbReference type="Proteomes" id="UP001170954"/>
    </source>
</evidence>
<protein>
    <submittedName>
        <fullName evidence="4">3-hydroxyacyl-CoA dehydrogenase</fullName>
    </submittedName>
</protein>
<keyword evidence="5" id="KW-1185">Reference proteome</keyword>
<dbReference type="InterPro" id="IPR006176">
    <property type="entry name" value="3-OHacyl-CoA_DH_NAD-bd"/>
</dbReference>
<dbReference type="InterPro" id="IPR008927">
    <property type="entry name" value="6-PGluconate_DH-like_C_sf"/>
</dbReference>
<proteinExistence type="predicted"/>
<dbReference type="SUPFAM" id="SSF48179">
    <property type="entry name" value="6-phosphogluconate dehydrogenase C-terminal domain-like"/>
    <property type="match status" value="1"/>
</dbReference>
<dbReference type="PANTHER" id="PTHR48075">
    <property type="entry name" value="3-HYDROXYACYL-COA DEHYDROGENASE FAMILY PROTEIN"/>
    <property type="match status" value="1"/>
</dbReference>
<reference evidence="4" key="2">
    <citation type="journal article" date="2022" name="Sci. Total Environ.">
        <title>Prevalence, transmission, and molecular epidemiology of tet(X)-positive bacteria among humans, animals, and environmental niches in China: An epidemiological, and genomic-based study.</title>
        <authorList>
            <person name="Dong N."/>
            <person name="Zeng Y."/>
            <person name="Cai C."/>
            <person name="Sun C."/>
            <person name="Lu J."/>
            <person name="Liu C."/>
            <person name="Zhou H."/>
            <person name="Sun Q."/>
            <person name="Shu L."/>
            <person name="Wang H."/>
            <person name="Wang Y."/>
            <person name="Wang S."/>
            <person name="Wu C."/>
            <person name="Chan E.W."/>
            <person name="Chen G."/>
            <person name="Shen Z."/>
            <person name="Chen S."/>
            <person name="Zhang R."/>
        </authorList>
    </citation>
    <scope>NUCLEOTIDE SEQUENCE</scope>
    <source>
        <strain evidence="4">R1692</strain>
    </source>
</reference>
<dbReference type="PANTHER" id="PTHR48075:SF5">
    <property type="entry name" value="3-HYDROXYBUTYRYL-COA DEHYDROGENASE"/>
    <property type="match status" value="1"/>
</dbReference>
<dbReference type="EMBL" id="JACAGK010000027">
    <property type="protein sequence ID" value="MDM1048682.1"/>
    <property type="molecule type" value="Genomic_DNA"/>
</dbReference>
<dbReference type="Pfam" id="PF02737">
    <property type="entry name" value="3HCDH_N"/>
    <property type="match status" value="1"/>
</dbReference>
<gene>
    <name evidence="4" type="ORF">HX018_10565</name>
</gene>
<sequence>MIHTSDLQIIVSGYSRISQALYNFLIEKSLSVTKFDTTVNSNSTIKADLIFIFCSDNQEEKVNMLRSLKPYLKKNGIITVNLDSVNLHDLQDATQLEVLGLNLSFPKQKSLFMEIISTKTNSNDQIDFLTEFGSKVLEKDPYRVKNGISARAFMLAAMTREAFYLVSNGYASVESVDRACRNDAGYYMPFTGNYLYMDLMGTVAYAFVMKDLNPELSNCSELPSWFVDKVSAGKTGMRATVGLYSYEEGDFEKWEDVLEDFSGEINALIEKNIQHYERRLNHE</sequence>
<evidence type="ECO:0000256" key="1">
    <source>
        <dbReference type="ARBA" id="ARBA00023002"/>
    </source>
</evidence>
<organism evidence="4 5">
    <name type="scientific">Sphingobacterium hotanense</name>
    <dbReference type="NCBI Taxonomy" id="649196"/>
    <lineage>
        <taxon>Bacteria</taxon>
        <taxon>Pseudomonadati</taxon>
        <taxon>Bacteroidota</taxon>
        <taxon>Sphingobacteriia</taxon>
        <taxon>Sphingobacteriales</taxon>
        <taxon>Sphingobacteriaceae</taxon>
        <taxon>Sphingobacterium</taxon>
    </lineage>
</organism>
<dbReference type="Gene3D" id="3.40.50.720">
    <property type="entry name" value="NAD(P)-binding Rossmann-like Domain"/>
    <property type="match status" value="1"/>
</dbReference>
<comment type="caution">
    <text evidence="4">The sequence shown here is derived from an EMBL/GenBank/DDBJ whole genome shotgun (WGS) entry which is preliminary data.</text>
</comment>
<evidence type="ECO:0000259" key="3">
    <source>
        <dbReference type="Pfam" id="PF02737"/>
    </source>
</evidence>